<sequence>MLLTVLKSLLQSSQEHGYELGLDTIGIDGVSHGCTGMAGRACSLVALEPSRVAENLKARLSWYRDCKAANICPICAQYV</sequence>
<protein>
    <submittedName>
        <fullName evidence="1">Uncharacterized protein</fullName>
    </submittedName>
</protein>
<evidence type="ECO:0000313" key="1">
    <source>
        <dbReference type="EMBL" id="KAI3740658.1"/>
    </source>
</evidence>
<gene>
    <name evidence="1" type="ORF">L2E82_31128</name>
</gene>
<reference evidence="2" key="1">
    <citation type="journal article" date="2022" name="Mol. Ecol. Resour.">
        <title>The genomes of chicory, endive, great burdock and yacon provide insights into Asteraceae palaeo-polyploidization history and plant inulin production.</title>
        <authorList>
            <person name="Fan W."/>
            <person name="Wang S."/>
            <person name="Wang H."/>
            <person name="Wang A."/>
            <person name="Jiang F."/>
            <person name="Liu H."/>
            <person name="Zhao H."/>
            <person name="Xu D."/>
            <person name="Zhang Y."/>
        </authorList>
    </citation>
    <scope>NUCLEOTIDE SEQUENCE [LARGE SCALE GENOMIC DNA]</scope>
    <source>
        <strain evidence="2">cv. Punajuju</strain>
    </source>
</reference>
<organism evidence="1 2">
    <name type="scientific">Cichorium intybus</name>
    <name type="common">Chicory</name>
    <dbReference type="NCBI Taxonomy" id="13427"/>
    <lineage>
        <taxon>Eukaryota</taxon>
        <taxon>Viridiplantae</taxon>
        <taxon>Streptophyta</taxon>
        <taxon>Embryophyta</taxon>
        <taxon>Tracheophyta</taxon>
        <taxon>Spermatophyta</taxon>
        <taxon>Magnoliopsida</taxon>
        <taxon>eudicotyledons</taxon>
        <taxon>Gunneridae</taxon>
        <taxon>Pentapetalae</taxon>
        <taxon>asterids</taxon>
        <taxon>campanulids</taxon>
        <taxon>Asterales</taxon>
        <taxon>Asteraceae</taxon>
        <taxon>Cichorioideae</taxon>
        <taxon>Cichorieae</taxon>
        <taxon>Cichoriinae</taxon>
        <taxon>Cichorium</taxon>
    </lineage>
</organism>
<keyword evidence="2" id="KW-1185">Reference proteome</keyword>
<accession>A0ACB9D2P5</accession>
<dbReference type="Proteomes" id="UP001055811">
    <property type="component" value="Linkage Group LG05"/>
</dbReference>
<comment type="caution">
    <text evidence="1">The sequence shown here is derived from an EMBL/GenBank/DDBJ whole genome shotgun (WGS) entry which is preliminary data.</text>
</comment>
<proteinExistence type="predicted"/>
<dbReference type="EMBL" id="CM042013">
    <property type="protein sequence ID" value="KAI3740658.1"/>
    <property type="molecule type" value="Genomic_DNA"/>
</dbReference>
<reference evidence="1 2" key="2">
    <citation type="journal article" date="2022" name="Mol. Ecol. Resour.">
        <title>The genomes of chicory, endive, great burdock and yacon provide insights into Asteraceae paleo-polyploidization history and plant inulin production.</title>
        <authorList>
            <person name="Fan W."/>
            <person name="Wang S."/>
            <person name="Wang H."/>
            <person name="Wang A."/>
            <person name="Jiang F."/>
            <person name="Liu H."/>
            <person name="Zhao H."/>
            <person name="Xu D."/>
            <person name="Zhang Y."/>
        </authorList>
    </citation>
    <scope>NUCLEOTIDE SEQUENCE [LARGE SCALE GENOMIC DNA]</scope>
    <source>
        <strain evidence="2">cv. Punajuju</strain>
        <tissue evidence="1">Leaves</tissue>
    </source>
</reference>
<name>A0ACB9D2P5_CICIN</name>
<evidence type="ECO:0000313" key="2">
    <source>
        <dbReference type="Proteomes" id="UP001055811"/>
    </source>
</evidence>